<evidence type="ECO:0000313" key="6">
    <source>
        <dbReference type="Proteomes" id="UP000268093"/>
    </source>
</evidence>
<feature type="disulfide bond" evidence="3">
    <location>
        <begin position="87"/>
        <end position="97"/>
    </location>
</feature>
<evidence type="ECO:0000256" key="2">
    <source>
        <dbReference type="ARBA" id="ARBA00023157"/>
    </source>
</evidence>
<dbReference type="EMBL" id="RBNI01000041">
    <property type="protein sequence ID" value="RUP52379.1"/>
    <property type="molecule type" value="Genomic_DNA"/>
</dbReference>
<dbReference type="SMART" id="SM00205">
    <property type="entry name" value="THN"/>
    <property type="match status" value="1"/>
</dbReference>
<dbReference type="CDD" id="cd09218">
    <property type="entry name" value="TLP-PA"/>
    <property type="match status" value="1"/>
</dbReference>
<comment type="caution">
    <text evidence="5">The sequence shown here is derived from an EMBL/GenBank/DDBJ whole genome shotgun (WGS) entry which is preliminary data.</text>
</comment>
<dbReference type="PRINTS" id="PR00347">
    <property type="entry name" value="THAUMATIN"/>
</dbReference>
<dbReference type="InterPro" id="IPR037176">
    <property type="entry name" value="Osmotin/thaumatin-like_sf"/>
</dbReference>
<sequence>MKFIVSIIGALALLSASQVEAGVVKRASPHTITVINNCKFTVWPGLFTSAGGSPSPSTTGWQQASGSSYTLTVPAHWNGRIWGRTNCNFGNTALANCDTGYCIGGQKCTQPGVPPVTLAEFNMDQPTDWYDVSNVDGFNLPLSIIPSVSSCKAPSCATNINTICPSALQTKNAAGAVVGCKSACLAFGTPQYCCTGDHSTPQTCPPTDYSKIFKQACPTAYSYAYDDSSSLFTCSNSNYKITFCPSG</sequence>
<comment type="similarity">
    <text evidence="1">Belongs to the thaumatin family.</text>
</comment>
<keyword evidence="2 3" id="KW-1015">Disulfide bond</keyword>
<feature type="chain" id="PRO_5019177176" evidence="4">
    <location>
        <begin position="22"/>
        <end position="247"/>
    </location>
</feature>
<feature type="disulfide bond" evidence="3">
    <location>
        <begin position="102"/>
        <end position="108"/>
    </location>
</feature>
<evidence type="ECO:0000256" key="3">
    <source>
        <dbReference type="PIRSR" id="PIRSR002703-1"/>
    </source>
</evidence>
<dbReference type="SUPFAM" id="SSF49870">
    <property type="entry name" value="Osmotin, thaumatin-like protein"/>
    <property type="match status" value="1"/>
</dbReference>
<dbReference type="PROSITE" id="PS51367">
    <property type="entry name" value="THAUMATIN_2"/>
    <property type="match status" value="1"/>
</dbReference>
<gene>
    <name evidence="5" type="ORF">BC936DRAFT_145339</name>
</gene>
<dbReference type="PANTHER" id="PTHR31048">
    <property type="entry name" value="OS03G0233200 PROTEIN"/>
    <property type="match status" value="1"/>
</dbReference>
<organism evidence="5 6">
    <name type="scientific">Jimgerdemannia flammicorona</name>
    <dbReference type="NCBI Taxonomy" id="994334"/>
    <lineage>
        <taxon>Eukaryota</taxon>
        <taxon>Fungi</taxon>
        <taxon>Fungi incertae sedis</taxon>
        <taxon>Mucoromycota</taxon>
        <taxon>Mucoromycotina</taxon>
        <taxon>Endogonomycetes</taxon>
        <taxon>Endogonales</taxon>
        <taxon>Endogonaceae</taxon>
        <taxon>Jimgerdemannia</taxon>
    </lineage>
</organism>
<keyword evidence="6" id="KW-1185">Reference proteome</keyword>
<dbReference type="InterPro" id="IPR001938">
    <property type="entry name" value="Thaumatin"/>
</dbReference>
<proteinExistence type="inferred from homology"/>
<evidence type="ECO:0000256" key="1">
    <source>
        <dbReference type="ARBA" id="ARBA00010607"/>
    </source>
</evidence>
<protein>
    <submittedName>
        <fullName evidence="5">Thaumatin</fullName>
    </submittedName>
</protein>
<dbReference type="Gene3D" id="2.60.110.10">
    <property type="entry name" value="Thaumatin"/>
    <property type="match status" value="1"/>
</dbReference>
<dbReference type="FunFam" id="2.60.110.10:FF:000002">
    <property type="entry name" value="Thaumatin-like protein 1a"/>
    <property type="match status" value="1"/>
</dbReference>
<dbReference type="OrthoDB" id="430315at2759"/>
<accession>A0A433DNG3</accession>
<evidence type="ECO:0000313" key="5">
    <source>
        <dbReference type="EMBL" id="RUP52379.1"/>
    </source>
</evidence>
<evidence type="ECO:0000256" key="4">
    <source>
        <dbReference type="SAM" id="SignalP"/>
    </source>
</evidence>
<dbReference type="Proteomes" id="UP000268093">
    <property type="component" value="Unassembled WGS sequence"/>
</dbReference>
<feature type="disulfide bond" evidence="3">
    <location>
        <begin position="184"/>
        <end position="193"/>
    </location>
</feature>
<dbReference type="AlphaFoldDB" id="A0A433DNG3"/>
<feature type="disulfide bond" evidence="3">
    <location>
        <begin position="156"/>
        <end position="217"/>
    </location>
</feature>
<feature type="disulfide bond" evidence="3">
    <location>
        <begin position="164"/>
        <end position="180"/>
    </location>
</feature>
<feature type="disulfide bond" evidence="3">
    <location>
        <begin position="38"/>
        <end position="244"/>
    </location>
</feature>
<name>A0A433DNG3_9FUNG</name>
<feature type="disulfide bond" evidence="3">
    <location>
        <begin position="151"/>
        <end position="234"/>
    </location>
</feature>
<dbReference type="PIRSF" id="PIRSF002703">
    <property type="entry name" value="Thaumatin"/>
    <property type="match status" value="1"/>
</dbReference>
<keyword evidence="4" id="KW-0732">Signal</keyword>
<feature type="signal peptide" evidence="4">
    <location>
        <begin position="1"/>
        <end position="21"/>
    </location>
</feature>
<feature type="disulfide bond" evidence="3">
    <location>
        <begin position="194"/>
        <end position="204"/>
    </location>
</feature>
<reference evidence="5 6" key="1">
    <citation type="journal article" date="2018" name="New Phytol.">
        <title>Phylogenomics of Endogonaceae and evolution of mycorrhizas within Mucoromycota.</title>
        <authorList>
            <person name="Chang Y."/>
            <person name="Desiro A."/>
            <person name="Na H."/>
            <person name="Sandor L."/>
            <person name="Lipzen A."/>
            <person name="Clum A."/>
            <person name="Barry K."/>
            <person name="Grigoriev I.V."/>
            <person name="Martin F.M."/>
            <person name="Stajich J.E."/>
            <person name="Smith M.E."/>
            <person name="Bonito G."/>
            <person name="Spatafora J.W."/>
        </authorList>
    </citation>
    <scope>NUCLEOTIDE SEQUENCE [LARGE SCALE GENOMIC DNA]</scope>
    <source>
        <strain evidence="5 6">GMNB39</strain>
    </source>
</reference>
<dbReference type="Pfam" id="PF00314">
    <property type="entry name" value="Thaumatin"/>
    <property type="match status" value="1"/>
</dbReference>